<dbReference type="PROSITE" id="PS51198">
    <property type="entry name" value="UVRD_HELICASE_ATP_BIND"/>
    <property type="match status" value="1"/>
</dbReference>
<dbReference type="Gene3D" id="3.40.50.300">
    <property type="entry name" value="P-loop containing nucleotide triphosphate hydrolases"/>
    <property type="match status" value="2"/>
</dbReference>
<sequence length="685" mass="78317">MRKYVIKRASNLPERLARYREELNDEQFAVVTAPPGPALVIAGAGSGKTRVITYRVAYLIEQGVAPARIMLATFTNRAAREMLRRVEQLTGSDVRRVWGGTFHHIGNLILRRHALCLGYGANYTILDTEDARDLLATCIEDVGRATRTRRFPKPEVVQDILSFASNTARSLGEVLARRYPQFEPLAAEIARVADLYRERKRARNAMDYDDLLLNWKSLLEEHAEVAELYAEQFEHILVDEFQDTNRLQAEIVDLLARAHRNVMVVGDDAQSIFAWRGAEWTNIYEFPQRYPEARIFRLESNYRSTPEILAVANASIAANRQGFPKTLRAMRASLGWRPALVPCRDVDQQAAFVASRILELRDEGVPLEEIAVLYRSHYHSLELQLELTRRNIPYRVYSGVRFFEQAHIKDVLAYLRIIVNPHDELAWKRALRLIPQVGPATANRVWEAISTDPLTMVRRGDADALVQRRGDGWAEFRALLDMLAREEMRGDPARQIELILAHGYEAHLAHAYENAEARLEDLRQLARYAARYDSTESFLSELALLATERYDAPKPLVGEDTVMGGAEDELLSLSSVHQAKGLEWRVVFIIWAADGRFPSPRALREAEGEEEERRLWYVALTRARDQLYITYPALVADYAQQTVLQRPSRFVTEVPVELFDIWQVEDETIDTESAEEDEEVGGYLN</sequence>
<dbReference type="GO" id="GO:0016887">
    <property type="term" value="F:ATP hydrolysis activity"/>
    <property type="evidence" value="ECO:0007669"/>
    <property type="project" value="RHEA"/>
</dbReference>
<evidence type="ECO:0000256" key="8">
    <source>
        <dbReference type="ARBA" id="ARBA00034808"/>
    </source>
</evidence>
<evidence type="ECO:0000256" key="3">
    <source>
        <dbReference type="ARBA" id="ARBA00022801"/>
    </source>
</evidence>
<dbReference type="GO" id="GO:0005524">
    <property type="term" value="F:ATP binding"/>
    <property type="evidence" value="ECO:0007669"/>
    <property type="project" value="UniProtKB-UniRule"/>
</dbReference>
<dbReference type="InterPro" id="IPR014017">
    <property type="entry name" value="DNA_helicase_UvrD-like_C"/>
</dbReference>
<dbReference type="OrthoDB" id="9810135at2"/>
<keyword evidence="14" id="KW-1185">Reference proteome</keyword>
<dbReference type="InterPro" id="IPR013986">
    <property type="entry name" value="DExx_box_DNA_helicase_dom_sf"/>
</dbReference>
<keyword evidence="3 10" id="KW-0378">Hydrolase</keyword>
<reference evidence="13 14" key="2">
    <citation type="submission" date="2015-01" db="EMBL/GenBank/DDBJ databases">
        <title>Complete genome sequence of Pyrinomonas methylaliphatogenes type strain K22T.</title>
        <authorList>
            <person name="Lee K.C.Y."/>
            <person name="Power J.F."/>
            <person name="Dunfield P.F."/>
            <person name="Morgan X.C."/>
            <person name="Huttenhower C."/>
            <person name="Stott M.B."/>
        </authorList>
    </citation>
    <scope>NUCLEOTIDE SEQUENCE [LARGE SCALE GENOMIC DNA]</scope>
    <source>
        <strain evidence="13 14">K22</strain>
    </source>
</reference>
<accession>A0A0B6WZZ6</accession>
<dbReference type="GO" id="GO:0003677">
    <property type="term" value="F:DNA binding"/>
    <property type="evidence" value="ECO:0007669"/>
    <property type="project" value="InterPro"/>
</dbReference>
<evidence type="ECO:0000259" key="11">
    <source>
        <dbReference type="PROSITE" id="PS51198"/>
    </source>
</evidence>
<evidence type="ECO:0000256" key="4">
    <source>
        <dbReference type="ARBA" id="ARBA00022806"/>
    </source>
</evidence>
<evidence type="ECO:0000259" key="12">
    <source>
        <dbReference type="PROSITE" id="PS51217"/>
    </source>
</evidence>
<evidence type="ECO:0000256" key="2">
    <source>
        <dbReference type="ARBA" id="ARBA00022741"/>
    </source>
</evidence>
<feature type="domain" description="UvrD-like helicase ATP-binding" evidence="11">
    <location>
        <begin position="21"/>
        <end position="305"/>
    </location>
</feature>
<dbReference type="Gene3D" id="1.10.10.160">
    <property type="match status" value="1"/>
</dbReference>
<dbReference type="Pfam" id="PF00580">
    <property type="entry name" value="UvrD-helicase"/>
    <property type="match status" value="1"/>
</dbReference>
<feature type="domain" description="UvrD-like helicase C-terminal" evidence="12">
    <location>
        <begin position="306"/>
        <end position="581"/>
    </location>
</feature>
<comment type="catalytic activity">
    <reaction evidence="7">
        <text>Couples ATP hydrolysis with the unwinding of duplex DNA by translocating in the 3'-5' direction.</text>
        <dbReference type="EC" id="5.6.2.4"/>
    </reaction>
</comment>
<evidence type="ECO:0000256" key="1">
    <source>
        <dbReference type="ARBA" id="ARBA00009922"/>
    </source>
</evidence>
<comment type="similarity">
    <text evidence="1">Belongs to the helicase family. UvrD subfamily.</text>
</comment>
<dbReference type="EMBL" id="CBXV010000006">
    <property type="protein sequence ID" value="CDM65735.1"/>
    <property type="molecule type" value="Genomic_DNA"/>
</dbReference>
<dbReference type="Proteomes" id="UP000031518">
    <property type="component" value="Unassembled WGS sequence"/>
</dbReference>
<dbReference type="GO" id="GO:0000725">
    <property type="term" value="P:recombinational repair"/>
    <property type="evidence" value="ECO:0007669"/>
    <property type="project" value="TreeGrafter"/>
</dbReference>
<dbReference type="AlphaFoldDB" id="A0A0B6WZZ6"/>
<gene>
    <name evidence="13" type="ORF">PYK22_01741</name>
</gene>
<dbReference type="InterPro" id="IPR014016">
    <property type="entry name" value="UvrD-like_ATP-bd"/>
</dbReference>
<evidence type="ECO:0000313" key="13">
    <source>
        <dbReference type="EMBL" id="CDM65735.1"/>
    </source>
</evidence>
<keyword evidence="5 10" id="KW-0067">ATP-binding</keyword>
<reference evidence="13 14" key="1">
    <citation type="submission" date="2013-12" db="EMBL/GenBank/DDBJ databases">
        <authorList>
            <person name="Stott M."/>
        </authorList>
    </citation>
    <scope>NUCLEOTIDE SEQUENCE [LARGE SCALE GENOMIC DNA]</scope>
    <source>
        <strain evidence="13 14">K22</strain>
    </source>
</reference>
<keyword evidence="4 10" id="KW-0347">Helicase</keyword>
<proteinExistence type="inferred from homology"/>
<name>A0A0B6WZZ6_9BACT</name>
<organism evidence="13 14">
    <name type="scientific">Pyrinomonas methylaliphatogenes</name>
    <dbReference type="NCBI Taxonomy" id="454194"/>
    <lineage>
        <taxon>Bacteria</taxon>
        <taxon>Pseudomonadati</taxon>
        <taxon>Acidobacteriota</taxon>
        <taxon>Blastocatellia</taxon>
        <taxon>Blastocatellales</taxon>
        <taxon>Pyrinomonadaceae</taxon>
        <taxon>Pyrinomonas</taxon>
    </lineage>
</organism>
<dbReference type="STRING" id="454194.PYK22_01741"/>
<evidence type="ECO:0000313" key="14">
    <source>
        <dbReference type="Proteomes" id="UP000031518"/>
    </source>
</evidence>
<dbReference type="Pfam" id="PF13361">
    <property type="entry name" value="UvrD_C"/>
    <property type="match status" value="1"/>
</dbReference>
<evidence type="ECO:0000256" key="10">
    <source>
        <dbReference type="PROSITE-ProRule" id="PRU00560"/>
    </source>
</evidence>
<feature type="binding site" evidence="10">
    <location>
        <begin position="42"/>
        <end position="49"/>
    </location>
    <ligand>
        <name>ATP</name>
        <dbReference type="ChEBI" id="CHEBI:30616"/>
    </ligand>
</feature>
<dbReference type="PANTHER" id="PTHR11070">
    <property type="entry name" value="UVRD / RECB / PCRA DNA HELICASE FAMILY MEMBER"/>
    <property type="match status" value="1"/>
</dbReference>
<dbReference type="InterPro" id="IPR027417">
    <property type="entry name" value="P-loop_NTPase"/>
</dbReference>
<comment type="catalytic activity">
    <reaction evidence="9">
        <text>ATP + H2O = ADP + phosphate + H(+)</text>
        <dbReference type="Rhea" id="RHEA:13065"/>
        <dbReference type="ChEBI" id="CHEBI:15377"/>
        <dbReference type="ChEBI" id="CHEBI:15378"/>
        <dbReference type="ChEBI" id="CHEBI:30616"/>
        <dbReference type="ChEBI" id="CHEBI:43474"/>
        <dbReference type="ChEBI" id="CHEBI:456216"/>
        <dbReference type="EC" id="5.6.2.4"/>
    </reaction>
</comment>
<dbReference type="GO" id="GO:0005829">
    <property type="term" value="C:cytosol"/>
    <property type="evidence" value="ECO:0007669"/>
    <property type="project" value="TreeGrafter"/>
</dbReference>
<dbReference type="SUPFAM" id="SSF52540">
    <property type="entry name" value="P-loop containing nucleoside triphosphate hydrolases"/>
    <property type="match status" value="1"/>
</dbReference>
<dbReference type="PANTHER" id="PTHR11070:SF3">
    <property type="entry name" value="DNA 3'-5' HELICASE"/>
    <property type="match status" value="1"/>
</dbReference>
<dbReference type="RefSeq" id="WP_041976597.1">
    <property type="nucleotide sequence ID" value="NZ_CBXV010000006.1"/>
</dbReference>
<protein>
    <recommendedName>
        <fullName evidence="8">DNA 3'-5' helicase</fullName>
        <ecNumber evidence="8">5.6.2.4</ecNumber>
    </recommendedName>
</protein>
<dbReference type="EC" id="5.6.2.4" evidence="8"/>
<evidence type="ECO:0000256" key="5">
    <source>
        <dbReference type="ARBA" id="ARBA00022840"/>
    </source>
</evidence>
<keyword evidence="2 10" id="KW-0547">Nucleotide-binding</keyword>
<keyword evidence="6" id="KW-0413">Isomerase</keyword>
<dbReference type="CDD" id="cd17932">
    <property type="entry name" value="DEXQc_UvrD"/>
    <property type="match status" value="1"/>
</dbReference>
<dbReference type="PROSITE" id="PS51217">
    <property type="entry name" value="UVRD_HELICASE_CTER"/>
    <property type="match status" value="1"/>
</dbReference>
<evidence type="ECO:0000256" key="7">
    <source>
        <dbReference type="ARBA" id="ARBA00034617"/>
    </source>
</evidence>
<dbReference type="Gene3D" id="1.10.486.10">
    <property type="entry name" value="PCRA, domain 4"/>
    <property type="match status" value="1"/>
</dbReference>
<dbReference type="GO" id="GO:0043138">
    <property type="term" value="F:3'-5' DNA helicase activity"/>
    <property type="evidence" value="ECO:0007669"/>
    <property type="project" value="UniProtKB-EC"/>
</dbReference>
<evidence type="ECO:0000256" key="9">
    <source>
        <dbReference type="ARBA" id="ARBA00048988"/>
    </source>
</evidence>
<dbReference type="InterPro" id="IPR000212">
    <property type="entry name" value="DNA_helicase_UvrD/REP"/>
</dbReference>
<evidence type="ECO:0000256" key="6">
    <source>
        <dbReference type="ARBA" id="ARBA00023235"/>
    </source>
</evidence>